<name>A0A4C1TU93_EUMVA</name>
<protein>
    <submittedName>
        <fullName evidence="2">Uncharacterized protein</fullName>
    </submittedName>
</protein>
<reference evidence="2 3" key="1">
    <citation type="journal article" date="2019" name="Commun. Biol.">
        <title>The bagworm genome reveals a unique fibroin gene that provides high tensile strength.</title>
        <authorList>
            <person name="Kono N."/>
            <person name="Nakamura H."/>
            <person name="Ohtoshi R."/>
            <person name="Tomita M."/>
            <person name="Numata K."/>
            <person name="Arakawa K."/>
        </authorList>
    </citation>
    <scope>NUCLEOTIDE SEQUENCE [LARGE SCALE GENOMIC DNA]</scope>
</reference>
<accession>A0A4C1TU93</accession>
<organism evidence="2 3">
    <name type="scientific">Eumeta variegata</name>
    <name type="common">Bagworm moth</name>
    <name type="synonym">Eumeta japonica</name>
    <dbReference type="NCBI Taxonomy" id="151549"/>
    <lineage>
        <taxon>Eukaryota</taxon>
        <taxon>Metazoa</taxon>
        <taxon>Ecdysozoa</taxon>
        <taxon>Arthropoda</taxon>
        <taxon>Hexapoda</taxon>
        <taxon>Insecta</taxon>
        <taxon>Pterygota</taxon>
        <taxon>Neoptera</taxon>
        <taxon>Endopterygota</taxon>
        <taxon>Lepidoptera</taxon>
        <taxon>Glossata</taxon>
        <taxon>Ditrysia</taxon>
        <taxon>Tineoidea</taxon>
        <taxon>Psychidae</taxon>
        <taxon>Oiketicinae</taxon>
        <taxon>Eumeta</taxon>
    </lineage>
</organism>
<dbReference type="Proteomes" id="UP000299102">
    <property type="component" value="Unassembled WGS sequence"/>
</dbReference>
<evidence type="ECO:0000256" key="1">
    <source>
        <dbReference type="SAM" id="MobiDB-lite"/>
    </source>
</evidence>
<evidence type="ECO:0000313" key="2">
    <source>
        <dbReference type="EMBL" id="GBP17591.1"/>
    </source>
</evidence>
<feature type="compositionally biased region" description="Basic residues" evidence="1">
    <location>
        <begin position="50"/>
        <end position="75"/>
    </location>
</feature>
<evidence type="ECO:0000313" key="3">
    <source>
        <dbReference type="Proteomes" id="UP000299102"/>
    </source>
</evidence>
<dbReference type="AlphaFoldDB" id="A0A4C1TU93"/>
<feature type="compositionally biased region" description="Low complexity" evidence="1">
    <location>
        <begin position="34"/>
        <end position="48"/>
    </location>
</feature>
<comment type="caution">
    <text evidence="2">The sequence shown here is derived from an EMBL/GenBank/DDBJ whole genome shotgun (WGS) entry which is preliminary data.</text>
</comment>
<keyword evidence="3" id="KW-1185">Reference proteome</keyword>
<feature type="region of interest" description="Disordered" evidence="1">
    <location>
        <begin position="1"/>
        <end position="79"/>
    </location>
</feature>
<dbReference type="EMBL" id="BGZK01000088">
    <property type="protein sequence ID" value="GBP17591.1"/>
    <property type="molecule type" value="Genomic_DNA"/>
</dbReference>
<sequence length="137" mass="15309">MKGNKTAFAQAQKAAGGEVGSSGPGDPRAKSRFSWASSRRVSKHSSSAQPKRRPVAGRGQARLKRKPREKGRRRQGRIDIGNRIKIRIDKRIRSIFGIEMARWPRTVFLRSTYQFDPRSFKVPPAGRRFPAAVGVAP</sequence>
<gene>
    <name evidence="2" type="ORF">EVAR_12300_1</name>
</gene>
<proteinExistence type="predicted"/>